<dbReference type="OrthoDB" id="3679522at2759"/>
<dbReference type="Proteomes" id="UP000663193">
    <property type="component" value="Chromosome 6"/>
</dbReference>
<keyword evidence="4" id="KW-1185">Reference proteome</keyword>
<protein>
    <recommendedName>
        <fullName evidence="5">Cyanovirin-N domain-containing protein</fullName>
    </recommendedName>
</protein>
<feature type="region of interest" description="Disordered" evidence="1">
    <location>
        <begin position="127"/>
        <end position="147"/>
    </location>
</feature>
<dbReference type="AlphaFoldDB" id="A0A7U2F062"/>
<evidence type="ECO:0000313" key="3">
    <source>
        <dbReference type="EMBL" id="QRC96197.1"/>
    </source>
</evidence>
<dbReference type="OMA" id="MICVESI"/>
<gene>
    <name evidence="3" type="ORF">JI435_011580</name>
</gene>
<evidence type="ECO:0000313" key="4">
    <source>
        <dbReference type="Proteomes" id="UP000663193"/>
    </source>
</evidence>
<dbReference type="EMBL" id="CP069028">
    <property type="protein sequence ID" value="QRC96197.1"/>
    <property type="molecule type" value="Genomic_DNA"/>
</dbReference>
<dbReference type="KEGG" id="pno:SNOG_01158"/>
<feature type="chain" id="PRO_5034698426" description="Cyanovirin-N domain-containing protein" evidence="2">
    <location>
        <begin position="21"/>
        <end position="147"/>
    </location>
</feature>
<feature type="compositionally biased region" description="Basic and acidic residues" evidence="1">
    <location>
        <begin position="137"/>
        <end position="147"/>
    </location>
</feature>
<name>A0A7U2F062_PHANO</name>
<dbReference type="RefSeq" id="XP_001791812.1">
    <property type="nucleotide sequence ID" value="XM_001791760.1"/>
</dbReference>
<evidence type="ECO:0000256" key="2">
    <source>
        <dbReference type="SAM" id="SignalP"/>
    </source>
</evidence>
<keyword evidence="2" id="KW-0732">Signal</keyword>
<feature type="signal peptide" evidence="2">
    <location>
        <begin position="1"/>
        <end position="20"/>
    </location>
</feature>
<sequence length="147" mass="16105">MHFQQVFSAILLFFVALIAAHKGMVDDDKHRDVGIAFTEPNFQGGHKTIFEVKGESECLPLGQQVSSILICKEDVKCTFYTGTECNTDTDNYGVTIGCGDVANVKSEKGNFFGYYNCGDINRSNNANTTLPTVPHDPSNDKSVRMGV</sequence>
<proteinExistence type="predicted"/>
<dbReference type="VEuPathDB" id="FungiDB:JI435_011580"/>
<evidence type="ECO:0008006" key="5">
    <source>
        <dbReference type="Google" id="ProtNLM"/>
    </source>
</evidence>
<reference evidence="4" key="1">
    <citation type="journal article" date="2021" name="BMC Genomics">
        <title>Chromosome-level genome assembly and manually-curated proteome of model necrotroph Parastagonospora nodorum Sn15 reveals a genome-wide trove of candidate effector homologs, and redundancy of virulence-related functions within an accessory chromosome.</title>
        <authorList>
            <person name="Bertazzoni S."/>
            <person name="Jones D.A.B."/>
            <person name="Phan H.T."/>
            <person name="Tan K.-C."/>
            <person name="Hane J.K."/>
        </authorList>
    </citation>
    <scope>NUCLEOTIDE SEQUENCE [LARGE SCALE GENOMIC DNA]</scope>
    <source>
        <strain evidence="4">SN15 / ATCC MYA-4574 / FGSC 10173)</strain>
    </source>
</reference>
<evidence type="ECO:0000256" key="1">
    <source>
        <dbReference type="SAM" id="MobiDB-lite"/>
    </source>
</evidence>
<accession>A0A7U2F062</accession>
<organism evidence="3 4">
    <name type="scientific">Phaeosphaeria nodorum (strain SN15 / ATCC MYA-4574 / FGSC 10173)</name>
    <name type="common">Glume blotch fungus</name>
    <name type="synonym">Parastagonospora nodorum</name>
    <dbReference type="NCBI Taxonomy" id="321614"/>
    <lineage>
        <taxon>Eukaryota</taxon>
        <taxon>Fungi</taxon>
        <taxon>Dikarya</taxon>
        <taxon>Ascomycota</taxon>
        <taxon>Pezizomycotina</taxon>
        <taxon>Dothideomycetes</taxon>
        <taxon>Pleosporomycetidae</taxon>
        <taxon>Pleosporales</taxon>
        <taxon>Pleosporineae</taxon>
        <taxon>Phaeosphaeriaceae</taxon>
        <taxon>Parastagonospora</taxon>
    </lineage>
</organism>